<feature type="domain" description="Aminopeptidase P N-terminal" evidence="11">
    <location>
        <begin position="2"/>
        <end position="136"/>
    </location>
</feature>
<reference evidence="12 13" key="1">
    <citation type="submission" date="2023-08" db="EMBL/GenBank/DDBJ databases">
        <title>Whole-genome sequencing of halo(alkali)philic microorganisms from hypersaline lakes.</title>
        <authorList>
            <person name="Sorokin D.Y."/>
            <person name="Abbas B."/>
            <person name="Merkel A.Y."/>
        </authorList>
    </citation>
    <scope>NUCLEOTIDE SEQUENCE [LARGE SCALE GENOMIC DNA]</scope>
    <source>
        <strain evidence="12 13">AB-CW4</strain>
    </source>
</reference>
<dbReference type="Gene3D" id="3.90.230.10">
    <property type="entry name" value="Creatinase/methionine aminopeptidase superfamily"/>
    <property type="match status" value="1"/>
</dbReference>
<dbReference type="SMART" id="SM01011">
    <property type="entry name" value="AMP_N"/>
    <property type="match status" value="1"/>
</dbReference>
<evidence type="ECO:0000256" key="9">
    <source>
        <dbReference type="ARBA" id="ARBA00023211"/>
    </source>
</evidence>
<keyword evidence="12" id="KW-0031">Aminopeptidase</keyword>
<dbReference type="InterPro" id="IPR029149">
    <property type="entry name" value="Creatin/AminoP/Spt16_N"/>
</dbReference>
<keyword evidence="9" id="KW-0464">Manganese</keyword>
<name>A0ABU0W8K9_9GAMM</name>
<keyword evidence="6 10" id="KW-0479">Metal-binding</keyword>
<accession>A0ABU0W8K9</accession>
<evidence type="ECO:0000313" key="13">
    <source>
        <dbReference type="Proteomes" id="UP001239019"/>
    </source>
</evidence>
<proteinExistence type="inferred from homology"/>
<evidence type="ECO:0000256" key="6">
    <source>
        <dbReference type="ARBA" id="ARBA00022723"/>
    </source>
</evidence>
<dbReference type="Proteomes" id="UP001239019">
    <property type="component" value="Unassembled WGS sequence"/>
</dbReference>
<dbReference type="PANTHER" id="PTHR43226:SF4">
    <property type="entry name" value="XAA-PRO AMINOPEPTIDASE 3"/>
    <property type="match status" value="1"/>
</dbReference>
<dbReference type="PANTHER" id="PTHR43226">
    <property type="entry name" value="XAA-PRO AMINOPEPTIDASE 3"/>
    <property type="match status" value="1"/>
</dbReference>
<evidence type="ECO:0000313" key="12">
    <source>
        <dbReference type="EMBL" id="MDQ2070370.1"/>
    </source>
</evidence>
<keyword evidence="8" id="KW-0482">Metalloprotease</keyword>
<dbReference type="GO" id="GO:0004177">
    <property type="term" value="F:aminopeptidase activity"/>
    <property type="evidence" value="ECO:0007669"/>
    <property type="project" value="UniProtKB-KW"/>
</dbReference>
<dbReference type="Pfam" id="PF05195">
    <property type="entry name" value="AMP_N"/>
    <property type="match status" value="1"/>
</dbReference>
<dbReference type="RefSeq" id="WP_306728870.1">
    <property type="nucleotide sequence ID" value="NZ_JAVDDT010000007.1"/>
</dbReference>
<dbReference type="Gene3D" id="3.40.350.10">
    <property type="entry name" value="Creatinase/prolidase N-terminal domain"/>
    <property type="match status" value="1"/>
</dbReference>
<comment type="caution">
    <text evidence="12">The sequence shown here is derived from an EMBL/GenBank/DDBJ whole genome shotgun (WGS) entry which is preliminary data.</text>
</comment>
<dbReference type="PROSITE" id="PS00491">
    <property type="entry name" value="PROLINE_PEPTIDASE"/>
    <property type="match status" value="1"/>
</dbReference>
<evidence type="ECO:0000256" key="1">
    <source>
        <dbReference type="ARBA" id="ARBA00001424"/>
    </source>
</evidence>
<protein>
    <recommendedName>
        <fullName evidence="4">Xaa-Pro aminopeptidase</fullName>
        <ecNumber evidence="4">3.4.11.9</ecNumber>
    </recommendedName>
</protein>
<comment type="catalytic activity">
    <reaction evidence="1">
        <text>Release of any N-terminal amino acid, including proline, that is linked to proline, even from a dipeptide or tripeptide.</text>
        <dbReference type="EC" id="3.4.11.9"/>
    </reaction>
</comment>
<keyword evidence="13" id="KW-1185">Reference proteome</keyword>
<dbReference type="EMBL" id="JAVDDT010000007">
    <property type="protein sequence ID" value="MDQ2070370.1"/>
    <property type="molecule type" value="Genomic_DNA"/>
</dbReference>
<evidence type="ECO:0000256" key="2">
    <source>
        <dbReference type="ARBA" id="ARBA00001936"/>
    </source>
</evidence>
<keyword evidence="5" id="KW-0645">Protease</keyword>
<organism evidence="12 13">
    <name type="scientific">Natronospira bacteriovora</name>
    <dbReference type="NCBI Taxonomy" id="3069753"/>
    <lineage>
        <taxon>Bacteria</taxon>
        <taxon>Pseudomonadati</taxon>
        <taxon>Pseudomonadota</taxon>
        <taxon>Gammaproteobacteria</taxon>
        <taxon>Natronospirales</taxon>
        <taxon>Natronospiraceae</taxon>
        <taxon>Natronospira</taxon>
    </lineage>
</organism>
<evidence type="ECO:0000256" key="4">
    <source>
        <dbReference type="ARBA" id="ARBA00012574"/>
    </source>
</evidence>
<keyword evidence="7" id="KW-0378">Hydrolase</keyword>
<dbReference type="InterPro" id="IPR036005">
    <property type="entry name" value="Creatinase/aminopeptidase-like"/>
</dbReference>
<evidence type="ECO:0000256" key="7">
    <source>
        <dbReference type="ARBA" id="ARBA00022801"/>
    </source>
</evidence>
<sequence length="438" mass="49013">MPSQREFARRRRQLMQTMGPGAVAILPAAPERRRSRDIFHSYRQDSDFWYLTGFDEPSAVAVIAPGRAHGEYILFCRDKDAHHEAWDGPRAGPEGACAAFGADDAFPIDDLNDILPGLLEGRERIYYAMGRHRDFDQRLLAWVNLLKDKGEGGHEAHQIVALDHVLQDMRCYKSREEIRALRSAAAVSVEAHLRAMRACRPGMMEYEIEAELLHTFRRHGLEAAYPSIVAGGPNACTLHYIHNRAPLKDGDLLLIDAGCEYELYASDISRTFPVNGRFSREQQALYELVLASQDAAFETLRPGAGWNDAHARVIEVITQGLVDLGILEGHPDELVASEAYRPYFMHRTGHWLGLDVHDVGEYRVDGHWRQLEAGMVLTVEPGIYINADCSAVDARWRGIGIRIEDDVLITSEGHELLSVGLPRSAREVEAEMSGARAA</sequence>
<dbReference type="SUPFAM" id="SSF53092">
    <property type="entry name" value="Creatinase/prolidase N-terminal domain"/>
    <property type="match status" value="1"/>
</dbReference>
<dbReference type="EC" id="3.4.11.9" evidence="4"/>
<gene>
    <name evidence="12" type="ORF">RBH19_10815</name>
</gene>
<comment type="cofactor">
    <cofactor evidence="2">
        <name>Mn(2+)</name>
        <dbReference type="ChEBI" id="CHEBI:29035"/>
    </cofactor>
</comment>
<evidence type="ECO:0000256" key="5">
    <source>
        <dbReference type="ARBA" id="ARBA00022670"/>
    </source>
</evidence>
<dbReference type="SUPFAM" id="SSF55920">
    <property type="entry name" value="Creatinase/aminopeptidase"/>
    <property type="match status" value="1"/>
</dbReference>
<evidence type="ECO:0000256" key="8">
    <source>
        <dbReference type="ARBA" id="ARBA00023049"/>
    </source>
</evidence>
<dbReference type="InterPro" id="IPR001131">
    <property type="entry name" value="Peptidase_M24B_aminopep-P_CS"/>
</dbReference>
<dbReference type="InterPro" id="IPR007865">
    <property type="entry name" value="Aminopep_P_N"/>
</dbReference>
<comment type="similarity">
    <text evidence="3 10">Belongs to the peptidase M24B family.</text>
</comment>
<evidence type="ECO:0000259" key="11">
    <source>
        <dbReference type="SMART" id="SM01011"/>
    </source>
</evidence>
<dbReference type="InterPro" id="IPR052433">
    <property type="entry name" value="X-Pro_dipept-like"/>
</dbReference>
<evidence type="ECO:0000256" key="10">
    <source>
        <dbReference type="RuleBase" id="RU000590"/>
    </source>
</evidence>
<dbReference type="CDD" id="cd01087">
    <property type="entry name" value="Prolidase"/>
    <property type="match status" value="1"/>
</dbReference>
<evidence type="ECO:0000256" key="3">
    <source>
        <dbReference type="ARBA" id="ARBA00008766"/>
    </source>
</evidence>
<dbReference type="InterPro" id="IPR000994">
    <property type="entry name" value="Pept_M24"/>
</dbReference>
<dbReference type="Pfam" id="PF00557">
    <property type="entry name" value="Peptidase_M24"/>
    <property type="match status" value="1"/>
</dbReference>